<accession>A0A1W9NZD0</accession>
<dbReference type="Gene3D" id="3.40.50.300">
    <property type="entry name" value="P-loop containing nucleotide triphosphate hydrolases"/>
    <property type="match status" value="1"/>
</dbReference>
<name>A0A1W9NZD0_UNCC3</name>
<dbReference type="PANTHER" id="PTHR43566">
    <property type="entry name" value="CONSERVED PROTEIN"/>
    <property type="match status" value="1"/>
</dbReference>
<evidence type="ECO:0000313" key="3">
    <source>
        <dbReference type="Proteomes" id="UP000192520"/>
    </source>
</evidence>
<proteinExistence type="predicted"/>
<dbReference type="InterPro" id="IPR027417">
    <property type="entry name" value="P-loop_NTPase"/>
</dbReference>
<evidence type="ECO:0000259" key="1">
    <source>
        <dbReference type="SMART" id="SM00382"/>
    </source>
</evidence>
<sequence length="419" mass="48056">MQFLQRKVYLEVKKHIKSPEISLILGPRQAGKTTIMLKLSEELESQGLATAYFNLDVFEDKQYFITQHTLLDRLEKLVGKGPAVVFIDEIHRLENAGLFLKGLYDLKPSYKFVASGSGSLELKANIIEPMTGRKRIFLCLPLSFTEFAANKLKVDFEQVTRVLDTNPYACQRLTAEYFTYGGYPRVTLSETHKEKVATLAEIYKSYLEKDIQLLLKVEKGHAFETLVKILATQVGNLINRSELASTIGVTQKTVEKYLYLLEKTFVIFLLRPFFKDARRELRKSPKAYFADLGFLRLAQGTLPVSKPLLKGSLFENACFLRLKELNLLETPRFWRSHSGAEVDFVVTSPHTGEVIPIEAKVSPLKRQTLGKSLISFLQRYRPRQAYIYTKKTNLNFKRFGIPIRYLPFHFLPPALLKKS</sequence>
<dbReference type="EMBL" id="MZGJ01000003">
    <property type="protein sequence ID" value="OQX51495.1"/>
    <property type="molecule type" value="Genomic_DNA"/>
</dbReference>
<dbReference type="InterPro" id="IPR041682">
    <property type="entry name" value="AAA_14"/>
</dbReference>
<reference evidence="3" key="1">
    <citation type="submission" date="2017-03" db="EMBL/GenBank/DDBJ databases">
        <title>Novel pathways for hydrocarbon cycling and metabolic interdependencies in hydrothermal sediment communities.</title>
        <authorList>
            <person name="Dombrowski N."/>
            <person name="Seitz K."/>
            <person name="Teske A."/>
            <person name="Baker B."/>
        </authorList>
    </citation>
    <scope>NUCLEOTIDE SEQUENCE [LARGE SCALE GENOMIC DNA]</scope>
</reference>
<gene>
    <name evidence="2" type="ORF">B5M47_00645</name>
</gene>
<dbReference type="InterPro" id="IPR003593">
    <property type="entry name" value="AAA+_ATPase"/>
</dbReference>
<dbReference type="PANTHER" id="PTHR43566:SF1">
    <property type="entry name" value="AAA+ ATPASE DOMAIN-CONTAINING PROTEIN"/>
    <property type="match status" value="1"/>
</dbReference>
<evidence type="ECO:0000313" key="2">
    <source>
        <dbReference type="EMBL" id="OQX51495.1"/>
    </source>
</evidence>
<dbReference type="Proteomes" id="UP000192520">
    <property type="component" value="Unassembled WGS sequence"/>
</dbReference>
<dbReference type="SMART" id="SM00382">
    <property type="entry name" value="AAA"/>
    <property type="match status" value="1"/>
</dbReference>
<dbReference type="Pfam" id="PF13635">
    <property type="entry name" value="DUF4143"/>
    <property type="match status" value="1"/>
</dbReference>
<dbReference type="SUPFAM" id="SSF52540">
    <property type="entry name" value="P-loop containing nucleoside triphosphate hydrolases"/>
    <property type="match status" value="1"/>
</dbReference>
<feature type="domain" description="AAA+ ATPase" evidence="1">
    <location>
        <begin position="18"/>
        <end position="142"/>
    </location>
</feature>
<comment type="caution">
    <text evidence="2">The sequence shown here is derived from an EMBL/GenBank/DDBJ whole genome shotgun (WGS) entry which is preliminary data.</text>
</comment>
<dbReference type="Pfam" id="PF13173">
    <property type="entry name" value="AAA_14"/>
    <property type="match status" value="1"/>
</dbReference>
<dbReference type="InterPro" id="IPR025420">
    <property type="entry name" value="DUF4143"/>
</dbReference>
<dbReference type="AlphaFoldDB" id="A0A1W9NZD0"/>
<protein>
    <recommendedName>
        <fullName evidence="1">AAA+ ATPase domain-containing protein</fullName>
    </recommendedName>
</protein>
<organism evidence="2 3">
    <name type="scientific">candidate division CPR3 bacterium 4484_211</name>
    <dbReference type="NCBI Taxonomy" id="1968527"/>
    <lineage>
        <taxon>Bacteria</taxon>
        <taxon>Bacteria division CPR3</taxon>
    </lineage>
</organism>
<dbReference type="STRING" id="1968527.B5M47_00645"/>